<dbReference type="Proteomes" id="UP001152797">
    <property type="component" value="Unassembled WGS sequence"/>
</dbReference>
<keyword evidence="4" id="KW-1185">Reference proteome</keyword>
<accession>A0A9P1FH79</accession>
<dbReference type="AlphaFoldDB" id="A0A9P1FH79"/>
<reference evidence="3 4" key="2">
    <citation type="submission" date="2024-05" db="EMBL/GenBank/DDBJ databases">
        <authorList>
            <person name="Chen Y."/>
            <person name="Shah S."/>
            <person name="Dougan E. K."/>
            <person name="Thang M."/>
            <person name="Chan C."/>
        </authorList>
    </citation>
    <scope>NUCLEOTIDE SEQUENCE [LARGE SCALE GENOMIC DNA]</scope>
</reference>
<dbReference type="OrthoDB" id="426855at2759"/>
<name>A0A9P1FH79_9DINO</name>
<sequence length="280" mass="30921">MAGMTPDRPIQKRRLRSPLHEMDGEEAHDDDELVGTPKSTSEGAGPSLDAIAIIMRQELHAAISPLENQLTSMGVTFEERMGKIENTMADQDVRLSRLEESMAADPPDTTPLSDFADKFAALQSQIDAIKGTPHSSENDMVKTMVVGGLQGCEILQNATQWLREKLQSLNDLPIPTRARKMFLLGLRWQLGEWGFVKREVEIDDHYTKMAIAGKSVVQVSSVPGDLKVEWAHGWTAWDEFQSSAQLQQIMDRANQVLKKQGKGTGKSKSKDAGAAAYTAF</sequence>
<feature type="region of interest" description="Disordered" evidence="1">
    <location>
        <begin position="1"/>
        <end position="45"/>
    </location>
</feature>
<dbReference type="EMBL" id="CAMXCT010000098">
    <property type="protein sequence ID" value="CAI3973792.1"/>
    <property type="molecule type" value="Genomic_DNA"/>
</dbReference>
<feature type="region of interest" description="Disordered" evidence="1">
    <location>
        <begin position="258"/>
        <end position="280"/>
    </location>
</feature>
<reference evidence="2" key="1">
    <citation type="submission" date="2022-10" db="EMBL/GenBank/DDBJ databases">
        <authorList>
            <person name="Chen Y."/>
            <person name="Dougan E. K."/>
            <person name="Chan C."/>
            <person name="Rhodes N."/>
            <person name="Thang M."/>
        </authorList>
    </citation>
    <scope>NUCLEOTIDE SEQUENCE</scope>
</reference>
<evidence type="ECO:0000313" key="4">
    <source>
        <dbReference type="Proteomes" id="UP001152797"/>
    </source>
</evidence>
<gene>
    <name evidence="2" type="ORF">C1SCF055_LOCUS2249</name>
</gene>
<organism evidence="2">
    <name type="scientific">Cladocopium goreaui</name>
    <dbReference type="NCBI Taxonomy" id="2562237"/>
    <lineage>
        <taxon>Eukaryota</taxon>
        <taxon>Sar</taxon>
        <taxon>Alveolata</taxon>
        <taxon>Dinophyceae</taxon>
        <taxon>Suessiales</taxon>
        <taxon>Symbiodiniaceae</taxon>
        <taxon>Cladocopium</taxon>
    </lineage>
</organism>
<dbReference type="EMBL" id="CAMXCT030000098">
    <property type="protein sequence ID" value="CAL4761104.1"/>
    <property type="molecule type" value="Genomic_DNA"/>
</dbReference>
<evidence type="ECO:0000256" key="1">
    <source>
        <dbReference type="SAM" id="MobiDB-lite"/>
    </source>
</evidence>
<protein>
    <submittedName>
        <fullName evidence="3">RRM domain-containing protein</fullName>
    </submittedName>
</protein>
<proteinExistence type="predicted"/>
<evidence type="ECO:0000313" key="3">
    <source>
        <dbReference type="EMBL" id="CAL4761104.1"/>
    </source>
</evidence>
<feature type="compositionally biased region" description="Acidic residues" evidence="1">
    <location>
        <begin position="23"/>
        <end position="33"/>
    </location>
</feature>
<evidence type="ECO:0000313" key="2">
    <source>
        <dbReference type="EMBL" id="CAI3973792.1"/>
    </source>
</evidence>
<comment type="caution">
    <text evidence="2">The sequence shown here is derived from an EMBL/GenBank/DDBJ whole genome shotgun (WGS) entry which is preliminary data.</text>
</comment>
<dbReference type="EMBL" id="CAMXCT020000098">
    <property type="protein sequence ID" value="CAL1127167.1"/>
    <property type="molecule type" value="Genomic_DNA"/>
</dbReference>